<evidence type="ECO:0000313" key="3">
    <source>
        <dbReference type="Proteomes" id="UP000627984"/>
    </source>
</evidence>
<accession>A0AA37BNP5</accession>
<dbReference type="RefSeq" id="WP_191898458.1">
    <property type="nucleotide sequence ID" value="NZ_BMQD01000044.1"/>
</dbReference>
<organism evidence="2 3">
    <name type="scientific">Planomonospora parontospora</name>
    <dbReference type="NCBI Taxonomy" id="58119"/>
    <lineage>
        <taxon>Bacteria</taxon>
        <taxon>Bacillati</taxon>
        <taxon>Actinomycetota</taxon>
        <taxon>Actinomycetes</taxon>
        <taxon>Streptosporangiales</taxon>
        <taxon>Streptosporangiaceae</taxon>
        <taxon>Planomonospora</taxon>
    </lineage>
</organism>
<protein>
    <submittedName>
        <fullName evidence="2">Uncharacterized protein</fullName>
    </submittedName>
</protein>
<dbReference type="EMBL" id="BMQD01000044">
    <property type="protein sequence ID" value="GGK98933.1"/>
    <property type="molecule type" value="Genomic_DNA"/>
</dbReference>
<sequence length="77" mass="8052">MTRATRALPASPSLSERSPQPARSAPSPAHAEVRGPSRTAPPGSLIGDLRRSDGEDGGVHDCPVSEEHDRAGERGSR</sequence>
<reference evidence="2" key="2">
    <citation type="submission" date="2022-09" db="EMBL/GenBank/DDBJ databases">
        <authorList>
            <person name="Sun Q."/>
            <person name="Ohkuma M."/>
        </authorList>
    </citation>
    <scope>NUCLEOTIDE SEQUENCE</scope>
    <source>
        <strain evidence="2">JCM 3093</strain>
    </source>
</reference>
<dbReference type="AlphaFoldDB" id="A0AA37BNP5"/>
<name>A0AA37BNP5_9ACTN</name>
<feature type="region of interest" description="Disordered" evidence="1">
    <location>
        <begin position="1"/>
        <end position="77"/>
    </location>
</feature>
<gene>
    <name evidence="2" type="ORF">GCM10010126_67890</name>
</gene>
<evidence type="ECO:0000313" key="2">
    <source>
        <dbReference type="EMBL" id="GGK98933.1"/>
    </source>
</evidence>
<proteinExistence type="predicted"/>
<evidence type="ECO:0000256" key="1">
    <source>
        <dbReference type="SAM" id="MobiDB-lite"/>
    </source>
</evidence>
<feature type="compositionally biased region" description="Basic and acidic residues" evidence="1">
    <location>
        <begin position="48"/>
        <end position="77"/>
    </location>
</feature>
<dbReference type="Proteomes" id="UP000627984">
    <property type="component" value="Unassembled WGS sequence"/>
</dbReference>
<comment type="caution">
    <text evidence="2">The sequence shown here is derived from an EMBL/GenBank/DDBJ whole genome shotgun (WGS) entry which is preliminary data.</text>
</comment>
<reference evidence="2" key="1">
    <citation type="journal article" date="2014" name="Int. J. Syst. Evol. Microbiol.">
        <title>Complete genome sequence of Corynebacterium casei LMG S-19264T (=DSM 44701T), isolated from a smear-ripened cheese.</title>
        <authorList>
            <consortium name="US DOE Joint Genome Institute (JGI-PGF)"/>
            <person name="Walter F."/>
            <person name="Albersmeier A."/>
            <person name="Kalinowski J."/>
            <person name="Ruckert C."/>
        </authorList>
    </citation>
    <scope>NUCLEOTIDE SEQUENCE</scope>
    <source>
        <strain evidence="2">JCM 3093</strain>
    </source>
</reference>
<feature type="compositionally biased region" description="Low complexity" evidence="1">
    <location>
        <begin position="15"/>
        <end position="30"/>
    </location>
</feature>